<evidence type="ECO:0000259" key="2">
    <source>
        <dbReference type="Pfam" id="PF13456"/>
    </source>
</evidence>
<evidence type="ECO:0000313" key="4">
    <source>
        <dbReference type="Proteomes" id="UP000032141"/>
    </source>
</evidence>
<reference evidence="3 4" key="1">
    <citation type="journal article" date="2014" name="Genome Biol.">
        <title>Transcriptome and methylome profiling reveals relics of genome dominance in the mesopolyploid Brassica oleracea.</title>
        <authorList>
            <person name="Parkin I.A."/>
            <person name="Koh C."/>
            <person name="Tang H."/>
            <person name="Robinson S.J."/>
            <person name="Kagale S."/>
            <person name="Clarke W.E."/>
            <person name="Town C.D."/>
            <person name="Nixon J."/>
            <person name="Krishnakumar V."/>
            <person name="Bidwell S.L."/>
            <person name="Denoeud F."/>
            <person name="Belcram H."/>
            <person name="Links M.G."/>
            <person name="Just J."/>
            <person name="Clarke C."/>
            <person name="Bender T."/>
            <person name="Huebert T."/>
            <person name="Mason A.S."/>
            <person name="Pires J.C."/>
            <person name="Barker G."/>
            <person name="Moore J."/>
            <person name="Walley P.G."/>
            <person name="Manoli S."/>
            <person name="Batley J."/>
            <person name="Edwards D."/>
            <person name="Nelson M.N."/>
            <person name="Wang X."/>
            <person name="Paterson A.H."/>
            <person name="King G."/>
            <person name="Bancroft I."/>
            <person name="Chalhoub B."/>
            <person name="Sharpe A.G."/>
        </authorList>
    </citation>
    <scope>NUCLEOTIDE SEQUENCE</scope>
    <source>
        <strain evidence="3 4">cv. TO1000</strain>
    </source>
</reference>
<feature type="region of interest" description="Disordered" evidence="1">
    <location>
        <begin position="48"/>
        <end position="67"/>
    </location>
</feature>
<dbReference type="PANTHER" id="PTHR47074">
    <property type="entry name" value="BNAC02G40300D PROTEIN"/>
    <property type="match status" value="1"/>
</dbReference>
<dbReference type="CDD" id="cd06222">
    <property type="entry name" value="RNase_H_like"/>
    <property type="match status" value="1"/>
</dbReference>
<dbReference type="AlphaFoldDB" id="A0A0D3CPG1"/>
<dbReference type="eggNOG" id="KOG1075">
    <property type="taxonomic scope" value="Eukaryota"/>
</dbReference>
<dbReference type="InterPro" id="IPR036397">
    <property type="entry name" value="RNaseH_sf"/>
</dbReference>
<dbReference type="InterPro" id="IPR002156">
    <property type="entry name" value="RNaseH_domain"/>
</dbReference>
<dbReference type="Gene3D" id="3.30.420.10">
    <property type="entry name" value="Ribonuclease H-like superfamily/Ribonuclease H"/>
    <property type="match status" value="1"/>
</dbReference>
<dbReference type="Gramene" id="Bo6g018180.1">
    <property type="protein sequence ID" value="Bo6g018180.1"/>
    <property type="gene ID" value="Bo6g018180"/>
</dbReference>
<keyword evidence="4" id="KW-1185">Reference proteome</keyword>
<organism evidence="3 4">
    <name type="scientific">Brassica oleracea var. oleracea</name>
    <dbReference type="NCBI Taxonomy" id="109376"/>
    <lineage>
        <taxon>Eukaryota</taxon>
        <taxon>Viridiplantae</taxon>
        <taxon>Streptophyta</taxon>
        <taxon>Embryophyta</taxon>
        <taxon>Tracheophyta</taxon>
        <taxon>Spermatophyta</taxon>
        <taxon>Magnoliopsida</taxon>
        <taxon>eudicotyledons</taxon>
        <taxon>Gunneridae</taxon>
        <taxon>Pentapetalae</taxon>
        <taxon>rosids</taxon>
        <taxon>malvids</taxon>
        <taxon>Brassicales</taxon>
        <taxon>Brassicaceae</taxon>
        <taxon>Brassiceae</taxon>
        <taxon>Brassica</taxon>
    </lineage>
</organism>
<accession>A0A0D3CPG1</accession>
<proteinExistence type="predicted"/>
<dbReference type="Proteomes" id="UP000032141">
    <property type="component" value="Chromosome C6"/>
</dbReference>
<dbReference type="GO" id="GO:0003676">
    <property type="term" value="F:nucleic acid binding"/>
    <property type="evidence" value="ECO:0007669"/>
    <property type="project" value="InterPro"/>
</dbReference>
<dbReference type="HOGENOM" id="CLU_611608_0_0_1"/>
<dbReference type="InterPro" id="IPR012337">
    <property type="entry name" value="RNaseH-like_sf"/>
</dbReference>
<dbReference type="InterPro" id="IPR044730">
    <property type="entry name" value="RNase_H-like_dom_plant"/>
</dbReference>
<dbReference type="InterPro" id="IPR052929">
    <property type="entry name" value="RNase_H-like_EbsB-rel"/>
</dbReference>
<name>A0A0D3CPG1_BRAOL</name>
<dbReference type="SUPFAM" id="SSF53098">
    <property type="entry name" value="Ribonuclease H-like"/>
    <property type="match status" value="1"/>
</dbReference>
<evidence type="ECO:0000313" key="3">
    <source>
        <dbReference type="EnsemblPlants" id="Bo6g018180.1"/>
    </source>
</evidence>
<dbReference type="EnsemblPlants" id="Bo6g018180.1">
    <property type="protein sequence ID" value="Bo6g018180.1"/>
    <property type="gene ID" value="Bo6g018180"/>
</dbReference>
<sequence length="448" mass="50856">MKGCLRTPFKDQAKRRSIERVNQEIELPVRVRLKGYCRNDVDFEEQPNFSYSLGSSSSDDDSNRDDTRVSLIRSQKRELLEGSVVGPTHQMDELDGMIGPTRPFRELDRQMGELDIVVGPTRPFDELDDIDSVVTDFDPNNFQRYNEAALAKLTWRILENPKSLLSKSLKRKYFPEGDILSCEAVSAISHGWRSVLVGRDLLIQNLGWVWRDAPLALGFDPRGIVDLESRWTALCATPCLPPTGLATSQLFPWILWTLWKERNRFVFNGYSASPEDTLATAIRSAKEWEQGHMIEKSTPPRSLPVTKETHTAATIVRSDAAWRKEDKKAGLGWTVKTSRFEIRMKKTQWHVSSPLIAEGLAIREAMLFCREHGLDNILLECDSSQLIRAINHEENISELHGILSDILQLSRPPDVSILFAWIPRNQNLVADSLSKEALCMAEVFIAPT</sequence>
<evidence type="ECO:0000256" key="1">
    <source>
        <dbReference type="SAM" id="MobiDB-lite"/>
    </source>
</evidence>
<dbReference type="Pfam" id="PF13456">
    <property type="entry name" value="RVT_3"/>
    <property type="match status" value="1"/>
</dbReference>
<dbReference type="GO" id="GO:0004523">
    <property type="term" value="F:RNA-DNA hybrid ribonuclease activity"/>
    <property type="evidence" value="ECO:0007669"/>
    <property type="project" value="InterPro"/>
</dbReference>
<feature type="domain" description="RNase H type-1" evidence="2">
    <location>
        <begin position="318"/>
        <end position="437"/>
    </location>
</feature>
<reference evidence="3" key="2">
    <citation type="submission" date="2015-03" db="UniProtKB">
        <authorList>
            <consortium name="EnsemblPlants"/>
        </authorList>
    </citation>
    <scope>IDENTIFICATION</scope>
</reference>
<protein>
    <recommendedName>
        <fullName evidence="2">RNase H type-1 domain-containing protein</fullName>
    </recommendedName>
</protein>
<dbReference type="PANTHER" id="PTHR47074:SF11">
    <property type="entry name" value="REVERSE TRANSCRIPTASE-LIKE PROTEIN"/>
    <property type="match status" value="1"/>
</dbReference>